<accession>A0A547Q785</accession>
<dbReference type="OrthoDB" id="33037at2"/>
<dbReference type="Pfam" id="PF10722">
    <property type="entry name" value="YbjN"/>
    <property type="match status" value="1"/>
</dbReference>
<proteinExistence type="predicted"/>
<keyword evidence="1" id="KW-0732">Signal</keyword>
<keyword evidence="3" id="KW-1185">Reference proteome</keyword>
<protein>
    <submittedName>
        <fullName evidence="2">YbjN domain-containing protein</fullName>
    </submittedName>
</protein>
<feature type="signal peptide" evidence="1">
    <location>
        <begin position="1"/>
        <end position="28"/>
    </location>
</feature>
<evidence type="ECO:0000313" key="2">
    <source>
        <dbReference type="EMBL" id="TRD22242.1"/>
    </source>
</evidence>
<dbReference type="EMBL" id="VFSV01000007">
    <property type="protein sequence ID" value="TRD22242.1"/>
    <property type="molecule type" value="Genomic_DNA"/>
</dbReference>
<organism evidence="2 3">
    <name type="scientific">Palleronia caenipelagi</name>
    <dbReference type="NCBI Taxonomy" id="2489174"/>
    <lineage>
        <taxon>Bacteria</taxon>
        <taxon>Pseudomonadati</taxon>
        <taxon>Pseudomonadota</taxon>
        <taxon>Alphaproteobacteria</taxon>
        <taxon>Rhodobacterales</taxon>
        <taxon>Roseobacteraceae</taxon>
        <taxon>Palleronia</taxon>
    </lineage>
</organism>
<dbReference type="InterPro" id="IPR019660">
    <property type="entry name" value="Put_sensory_transdc_reg_YbjN"/>
</dbReference>
<sequence length="155" mass="17005">MQATVGSSVFRGVWIALLCALVSACVTATETRQRYSTEELASLLGQSGYEITGQTDKALSLRKNDVPFGLLVFPNGNILAIHGVVTKDLSASDLNDWNKESVLTRAYIDDEGDPVIEADLRVESGFSAARIRKFTDTFLEQCAYFNQYVAVKSRS</sequence>
<feature type="chain" id="PRO_5022131895" evidence="1">
    <location>
        <begin position="29"/>
        <end position="155"/>
    </location>
</feature>
<dbReference type="AlphaFoldDB" id="A0A547Q785"/>
<reference evidence="2 3" key="1">
    <citation type="submission" date="2019-06" db="EMBL/GenBank/DDBJ databases">
        <title>Paenimaribius caenipelagi gen. nov., sp. nov., isolated from a tidal flat.</title>
        <authorList>
            <person name="Yoon J.-H."/>
        </authorList>
    </citation>
    <scope>NUCLEOTIDE SEQUENCE [LARGE SCALE GENOMIC DNA]</scope>
    <source>
        <strain evidence="2 3">JBTF-M29</strain>
    </source>
</reference>
<evidence type="ECO:0000256" key="1">
    <source>
        <dbReference type="SAM" id="SignalP"/>
    </source>
</evidence>
<dbReference type="Proteomes" id="UP000318590">
    <property type="component" value="Unassembled WGS sequence"/>
</dbReference>
<name>A0A547Q785_9RHOB</name>
<evidence type="ECO:0000313" key="3">
    <source>
        <dbReference type="Proteomes" id="UP000318590"/>
    </source>
</evidence>
<comment type="caution">
    <text evidence="2">The sequence shown here is derived from an EMBL/GenBank/DDBJ whole genome shotgun (WGS) entry which is preliminary data.</text>
</comment>
<gene>
    <name evidence="2" type="ORF">FEV53_05840</name>
</gene>